<evidence type="ECO:0000313" key="2">
    <source>
        <dbReference type="EMBL" id="MCS0635751.1"/>
    </source>
</evidence>
<organism evidence="2 3">
    <name type="scientific">Streptomyces pyxinae</name>
    <dbReference type="NCBI Taxonomy" id="2970734"/>
    <lineage>
        <taxon>Bacteria</taxon>
        <taxon>Bacillati</taxon>
        <taxon>Actinomycetota</taxon>
        <taxon>Actinomycetes</taxon>
        <taxon>Kitasatosporales</taxon>
        <taxon>Streptomycetaceae</taxon>
        <taxon>Streptomyces</taxon>
    </lineage>
</organism>
<dbReference type="RefSeq" id="WP_258786635.1">
    <property type="nucleotide sequence ID" value="NZ_JANUGQ010000005.1"/>
</dbReference>
<keyword evidence="2" id="KW-0808">Transferase</keyword>
<sequence>MAAHSEQIARLRTSYQEELADGTDRFFLPRRTGCPWCLGPELRVKLRTVDQVQRKPGRFVLDECVSCGHVFQNPRLSQEGLDFYYRDFYDGLGAETTARMFEGRGSVRRFQHSVRALLPHIRPHRWLDVGTAHGHFPASAKKLLPQTRFDGLDMGESVLLAERQGRITEAHQGQLTELADTMADRYDTVSMFHYLEHTLDPHSELAAARTALRPGGHLLIEVPDPESLSGRLLGNLWMPWFQPQHLNFIPLSNLCDRLTGLGFTVVAAERTDAHIPVDLVCATWFLLGRVLPPDDVPWANRPGRAARAARWALVWAAVPFLLAAYGADLLLNPLLRRSRFSNAYRVIARRDTH</sequence>
<dbReference type="InterPro" id="IPR029063">
    <property type="entry name" value="SAM-dependent_MTases_sf"/>
</dbReference>
<proteinExistence type="predicted"/>
<keyword evidence="1" id="KW-0812">Transmembrane</keyword>
<dbReference type="CDD" id="cd02440">
    <property type="entry name" value="AdoMet_MTases"/>
    <property type="match status" value="1"/>
</dbReference>
<feature type="transmembrane region" description="Helical" evidence="1">
    <location>
        <begin position="311"/>
        <end position="331"/>
    </location>
</feature>
<dbReference type="PANTHER" id="PTHR43861">
    <property type="entry name" value="TRANS-ACONITATE 2-METHYLTRANSFERASE-RELATED"/>
    <property type="match status" value="1"/>
</dbReference>
<dbReference type="EMBL" id="JANUGQ010000005">
    <property type="protein sequence ID" value="MCS0635751.1"/>
    <property type="molecule type" value="Genomic_DNA"/>
</dbReference>
<keyword evidence="1" id="KW-1133">Transmembrane helix</keyword>
<dbReference type="Proteomes" id="UP001431313">
    <property type="component" value="Unassembled WGS sequence"/>
</dbReference>
<comment type="caution">
    <text evidence="2">The sequence shown here is derived from an EMBL/GenBank/DDBJ whole genome shotgun (WGS) entry which is preliminary data.</text>
</comment>
<dbReference type="GO" id="GO:0032259">
    <property type="term" value="P:methylation"/>
    <property type="evidence" value="ECO:0007669"/>
    <property type="project" value="UniProtKB-KW"/>
</dbReference>
<keyword evidence="3" id="KW-1185">Reference proteome</keyword>
<reference evidence="2" key="1">
    <citation type="submission" date="2022-08" db="EMBL/GenBank/DDBJ databases">
        <authorList>
            <person name="Somphong A."/>
            <person name="Phongsopitanun W."/>
        </authorList>
    </citation>
    <scope>NUCLEOTIDE SEQUENCE</scope>
    <source>
        <strain evidence="2">LP05-1</strain>
    </source>
</reference>
<keyword evidence="1" id="KW-0472">Membrane</keyword>
<gene>
    <name evidence="2" type="ORF">NX801_08755</name>
</gene>
<protein>
    <submittedName>
        <fullName evidence="2">Class I SAM-dependent methyltransferase</fullName>
    </submittedName>
</protein>
<evidence type="ECO:0000256" key="1">
    <source>
        <dbReference type="SAM" id="Phobius"/>
    </source>
</evidence>
<accession>A0ABT2CEG0</accession>
<dbReference type="GO" id="GO:0008168">
    <property type="term" value="F:methyltransferase activity"/>
    <property type="evidence" value="ECO:0007669"/>
    <property type="project" value="UniProtKB-KW"/>
</dbReference>
<dbReference type="Gene3D" id="3.40.50.150">
    <property type="entry name" value="Vaccinia Virus protein VP39"/>
    <property type="match status" value="1"/>
</dbReference>
<name>A0ABT2CEG0_9ACTN</name>
<dbReference type="SUPFAM" id="SSF53335">
    <property type="entry name" value="S-adenosyl-L-methionine-dependent methyltransferases"/>
    <property type="match status" value="1"/>
</dbReference>
<evidence type="ECO:0000313" key="3">
    <source>
        <dbReference type="Proteomes" id="UP001431313"/>
    </source>
</evidence>
<keyword evidence="2" id="KW-0489">Methyltransferase</keyword>
<dbReference type="Pfam" id="PF13489">
    <property type="entry name" value="Methyltransf_23"/>
    <property type="match status" value="1"/>
</dbReference>